<dbReference type="EMBL" id="LAZR01007081">
    <property type="protein sequence ID" value="KKM87582.1"/>
    <property type="molecule type" value="Genomic_DNA"/>
</dbReference>
<dbReference type="AlphaFoldDB" id="A0A0F9P287"/>
<comment type="caution">
    <text evidence="1">The sequence shown here is derived from an EMBL/GenBank/DDBJ whole genome shotgun (WGS) entry which is preliminary data.</text>
</comment>
<sequence>MKSSYKRKEGDFPITKTGREVFNVILTQSGVRWRSIPAKPARTNSE</sequence>
<accession>A0A0F9P287</accession>
<name>A0A0F9P287_9ZZZZ</name>
<reference evidence="1" key="1">
    <citation type="journal article" date="2015" name="Nature">
        <title>Complex archaea that bridge the gap between prokaryotes and eukaryotes.</title>
        <authorList>
            <person name="Spang A."/>
            <person name="Saw J.H."/>
            <person name="Jorgensen S.L."/>
            <person name="Zaremba-Niedzwiedzka K."/>
            <person name="Martijn J."/>
            <person name="Lind A.E."/>
            <person name="van Eijk R."/>
            <person name="Schleper C."/>
            <person name="Guy L."/>
            <person name="Ettema T.J."/>
        </authorList>
    </citation>
    <scope>NUCLEOTIDE SEQUENCE</scope>
</reference>
<organism evidence="1">
    <name type="scientific">marine sediment metagenome</name>
    <dbReference type="NCBI Taxonomy" id="412755"/>
    <lineage>
        <taxon>unclassified sequences</taxon>
        <taxon>metagenomes</taxon>
        <taxon>ecological metagenomes</taxon>
    </lineage>
</organism>
<proteinExistence type="predicted"/>
<evidence type="ECO:0000313" key="1">
    <source>
        <dbReference type="EMBL" id="KKM87582.1"/>
    </source>
</evidence>
<protein>
    <submittedName>
        <fullName evidence="1">Uncharacterized protein</fullName>
    </submittedName>
</protein>
<gene>
    <name evidence="1" type="ORF">LCGC14_1267420</name>
</gene>